<dbReference type="FunFam" id="3.50.7.10:FF:000005">
    <property type="entry name" value="T-complex protein 1 subunit gamma"/>
    <property type="match status" value="1"/>
</dbReference>
<evidence type="ECO:0000256" key="8">
    <source>
        <dbReference type="RuleBase" id="RU004187"/>
    </source>
</evidence>
<dbReference type="Proteomes" id="UP000515146">
    <property type="component" value="Unplaced"/>
</dbReference>
<feature type="coiled-coil region" evidence="10">
    <location>
        <begin position="263"/>
        <end position="290"/>
    </location>
</feature>
<evidence type="ECO:0000256" key="1">
    <source>
        <dbReference type="ARBA" id="ARBA00004496"/>
    </source>
</evidence>
<organism evidence="11 12">
    <name type="scientific">Dermatophagoides pteronyssinus</name>
    <name type="common">European house dust mite</name>
    <dbReference type="NCBI Taxonomy" id="6956"/>
    <lineage>
        <taxon>Eukaryota</taxon>
        <taxon>Metazoa</taxon>
        <taxon>Ecdysozoa</taxon>
        <taxon>Arthropoda</taxon>
        <taxon>Chelicerata</taxon>
        <taxon>Arachnida</taxon>
        <taxon>Acari</taxon>
        <taxon>Acariformes</taxon>
        <taxon>Sarcoptiformes</taxon>
        <taxon>Astigmata</taxon>
        <taxon>Psoroptidia</taxon>
        <taxon>Analgoidea</taxon>
        <taxon>Pyroglyphidae</taxon>
        <taxon>Dermatophagoidinae</taxon>
        <taxon>Dermatophagoides</taxon>
    </lineage>
</organism>
<dbReference type="InterPro" id="IPR002194">
    <property type="entry name" value="Chaperonin_TCP-1_CS"/>
</dbReference>
<evidence type="ECO:0000313" key="11">
    <source>
        <dbReference type="Proteomes" id="UP000515146"/>
    </source>
</evidence>
<dbReference type="SUPFAM" id="SSF52029">
    <property type="entry name" value="GroEL apical domain-like"/>
    <property type="match status" value="1"/>
</dbReference>
<dbReference type="RefSeq" id="XP_027198019.1">
    <property type="nucleotide sequence ID" value="XM_027342218.1"/>
</dbReference>
<gene>
    <name evidence="12" type="primary">LOC113792305</name>
</gene>
<dbReference type="SUPFAM" id="SSF54849">
    <property type="entry name" value="GroEL-intermediate domain like"/>
    <property type="match status" value="1"/>
</dbReference>
<evidence type="ECO:0000256" key="7">
    <source>
        <dbReference type="ARBA" id="ARBA00023186"/>
    </source>
</evidence>
<sequence length="534" mass="58837">MLRSSQPIYVLSQDVQREHGTHTQYATIESTCAISNVVKTTLGPNSMLKLVIDPMGGLVLTNDGNAILREIDVTHPAARTLIELSQSQDDEMGDGTTSVIILAGEIMRRCGALIERNVHPHDIIRGFHLALRQSLEILESLATKLDTKNLHELKGALIACLGTKFSDSVNSKLVELSLQALQTVKKELTAKLTSVDISRFIRVEKIPGGSIENSCVFNGIIMQKDVTHSRMRRKIVDPQIVLLDCPLEYKKGESMTNVEIRDAEDFERILDQEEREIQRMTQKLIDTGCNLVITEKGVSDLAAHYLMRAKVAVIRRTRKTDQARLALVTGAQIVHSCEEITIDHVGRKCHLFEVRKIDDDYWTFLTDCENPEACTILLRGGTKDSMNEVERNFNDSLAVARNLLIDPRILPGGAATEMELASQLAGQLPRVPARMLEGYKVVMQSLSVIASVLAENAGADATRVVQQLATSHAECGVQRNLGIDGRSGELVDVLQAGIIDTFSVKAQILKTAVECSAMLIKIDDLMLGLDAKQA</sequence>
<dbReference type="InterPro" id="IPR017998">
    <property type="entry name" value="Chaperone_TCP-1"/>
</dbReference>
<dbReference type="PANTHER" id="PTHR11353">
    <property type="entry name" value="CHAPERONIN"/>
    <property type="match status" value="1"/>
</dbReference>
<evidence type="ECO:0000313" key="12">
    <source>
        <dbReference type="RefSeq" id="XP_027198019.1"/>
    </source>
</evidence>
<dbReference type="FunFam" id="1.10.560.10:FF:000085">
    <property type="entry name" value="T-complex protein 1 subunit gamma"/>
    <property type="match status" value="1"/>
</dbReference>
<dbReference type="GO" id="GO:0140662">
    <property type="term" value="F:ATP-dependent protein folding chaperone"/>
    <property type="evidence" value="ECO:0007669"/>
    <property type="project" value="InterPro"/>
</dbReference>
<dbReference type="InterPro" id="IPR002423">
    <property type="entry name" value="Cpn60/GroEL/TCP-1"/>
</dbReference>
<evidence type="ECO:0000256" key="10">
    <source>
        <dbReference type="SAM" id="Coils"/>
    </source>
</evidence>
<dbReference type="GO" id="GO:0005832">
    <property type="term" value="C:chaperonin-containing T-complex"/>
    <property type="evidence" value="ECO:0007669"/>
    <property type="project" value="UniProtKB-ARBA"/>
</dbReference>
<dbReference type="InterPro" id="IPR027410">
    <property type="entry name" value="TCP-1-like_intermed_sf"/>
</dbReference>
<keyword evidence="11" id="KW-1185">Reference proteome</keyword>
<keyword evidence="7 8" id="KW-0143">Chaperone</keyword>
<evidence type="ECO:0000256" key="4">
    <source>
        <dbReference type="ARBA" id="ARBA00022490"/>
    </source>
</evidence>
<evidence type="ECO:0000256" key="2">
    <source>
        <dbReference type="ARBA" id="ARBA00008020"/>
    </source>
</evidence>
<evidence type="ECO:0000256" key="3">
    <source>
        <dbReference type="ARBA" id="ARBA00017187"/>
    </source>
</evidence>
<keyword evidence="4" id="KW-0963">Cytoplasm</keyword>
<keyword evidence="5 8" id="KW-0547">Nucleotide-binding</keyword>
<dbReference type="NCBIfam" id="NF041082">
    <property type="entry name" value="thermosome_alpha"/>
    <property type="match status" value="1"/>
</dbReference>
<evidence type="ECO:0000256" key="6">
    <source>
        <dbReference type="ARBA" id="ARBA00022840"/>
    </source>
</evidence>
<proteinExistence type="inferred from homology"/>
<dbReference type="OrthoDB" id="275057at2759"/>
<dbReference type="PRINTS" id="PR00304">
    <property type="entry name" value="TCOMPLEXTCP1"/>
</dbReference>
<dbReference type="InterPro" id="IPR012719">
    <property type="entry name" value="Chap_CCT_gamma"/>
</dbReference>
<dbReference type="InterPro" id="IPR027413">
    <property type="entry name" value="GROEL-like_equatorial_sf"/>
</dbReference>
<evidence type="ECO:0000256" key="9">
    <source>
        <dbReference type="RuleBase" id="RU004191"/>
    </source>
</evidence>
<dbReference type="AlphaFoldDB" id="A0A6P6Y144"/>
<dbReference type="PROSITE" id="PS00751">
    <property type="entry name" value="TCP1_2"/>
    <property type="match status" value="1"/>
</dbReference>
<dbReference type="PROSITE" id="PS00750">
    <property type="entry name" value="TCP1_1"/>
    <property type="match status" value="1"/>
</dbReference>
<reference evidence="12" key="1">
    <citation type="submission" date="2025-08" db="UniProtKB">
        <authorList>
            <consortium name="RefSeq"/>
        </authorList>
    </citation>
    <scope>IDENTIFICATION</scope>
    <source>
        <strain evidence="12">Airmid</strain>
    </source>
</reference>
<protein>
    <recommendedName>
        <fullName evidence="3 9">T-complex protein 1 subunit gamma</fullName>
    </recommendedName>
</protein>
<dbReference type="InterPro" id="IPR027409">
    <property type="entry name" value="GroEL-like_apical_dom_sf"/>
</dbReference>
<keyword evidence="6 8" id="KW-0067">ATP-binding</keyword>
<dbReference type="GO" id="GO:0005524">
    <property type="term" value="F:ATP binding"/>
    <property type="evidence" value="ECO:0007669"/>
    <property type="project" value="UniProtKB-KW"/>
</dbReference>
<keyword evidence="10" id="KW-0175">Coiled coil</keyword>
<dbReference type="InterPro" id="IPR054827">
    <property type="entry name" value="thermosome_alpha"/>
</dbReference>
<comment type="subcellular location">
    <subcellularLocation>
        <location evidence="1">Cytoplasm</location>
    </subcellularLocation>
</comment>
<dbReference type="Gene3D" id="3.50.7.10">
    <property type="entry name" value="GroEL"/>
    <property type="match status" value="1"/>
</dbReference>
<accession>A0A6P6Y144</accession>
<name>A0A6P6Y144_DERPT</name>
<dbReference type="InterPro" id="IPR053374">
    <property type="entry name" value="TCP-1_chaperonin"/>
</dbReference>
<dbReference type="GO" id="GO:0051082">
    <property type="term" value="F:unfolded protein binding"/>
    <property type="evidence" value="ECO:0007669"/>
    <property type="project" value="InterPro"/>
</dbReference>
<dbReference type="InParanoid" id="A0A6P6Y144"/>
<dbReference type="NCBIfam" id="NF041083">
    <property type="entry name" value="thermosome_beta"/>
    <property type="match status" value="1"/>
</dbReference>
<dbReference type="Gene3D" id="3.30.260.10">
    <property type="entry name" value="TCP-1-like chaperonin intermediate domain"/>
    <property type="match status" value="1"/>
</dbReference>
<dbReference type="KEGG" id="dpte:113792305"/>
<dbReference type="OMA" id="ACHATIV"/>
<dbReference type="PROSITE" id="PS00995">
    <property type="entry name" value="TCP1_3"/>
    <property type="match status" value="1"/>
</dbReference>
<comment type="similarity">
    <text evidence="2 8">Belongs to the TCP-1 chaperonin family.</text>
</comment>
<dbReference type="SUPFAM" id="SSF48592">
    <property type="entry name" value="GroEL equatorial domain-like"/>
    <property type="match status" value="1"/>
</dbReference>
<dbReference type="Pfam" id="PF00118">
    <property type="entry name" value="Cpn60_TCP1"/>
    <property type="match status" value="1"/>
</dbReference>
<evidence type="ECO:0000256" key="5">
    <source>
        <dbReference type="ARBA" id="ARBA00022741"/>
    </source>
</evidence>
<dbReference type="Gene3D" id="1.10.560.10">
    <property type="entry name" value="GroEL-like equatorial domain"/>
    <property type="match status" value="1"/>
</dbReference>
<dbReference type="NCBIfam" id="TIGR02344">
    <property type="entry name" value="chap_CCT_gamma"/>
    <property type="match status" value="1"/>
</dbReference>
<dbReference type="GO" id="GO:0016887">
    <property type="term" value="F:ATP hydrolysis activity"/>
    <property type="evidence" value="ECO:0007669"/>
    <property type="project" value="InterPro"/>
</dbReference>